<dbReference type="PRINTS" id="PR00843">
    <property type="entry name" value="GLHYDRLASE30"/>
</dbReference>
<keyword evidence="6" id="KW-0326">Glycosidase</keyword>
<dbReference type="SUPFAM" id="SSF51445">
    <property type="entry name" value="(Trans)glycosidases"/>
    <property type="match status" value="1"/>
</dbReference>
<dbReference type="EMBL" id="KN716645">
    <property type="protein sequence ID" value="KJH42620.1"/>
    <property type="molecule type" value="Genomic_DNA"/>
</dbReference>
<dbReference type="InterPro" id="IPR033453">
    <property type="entry name" value="Glyco_hydro_30_TIM-barrel"/>
</dbReference>
<evidence type="ECO:0000259" key="8">
    <source>
        <dbReference type="Pfam" id="PF17189"/>
    </source>
</evidence>
<reference evidence="9 10" key="1">
    <citation type="submission" date="2013-11" db="EMBL/GenBank/DDBJ databases">
        <title>Draft genome of the bovine lungworm Dictyocaulus viviparus.</title>
        <authorList>
            <person name="Mitreva M."/>
        </authorList>
    </citation>
    <scope>NUCLEOTIDE SEQUENCE [LARGE SCALE GENOMIC DNA]</scope>
    <source>
        <strain evidence="9 10">HannoverDv2000</strain>
    </source>
</reference>
<keyword evidence="5 6" id="KW-0378">Hydrolase</keyword>
<evidence type="ECO:0000256" key="5">
    <source>
        <dbReference type="ARBA" id="ARBA00022801"/>
    </source>
</evidence>
<keyword evidence="4" id="KW-0732">Signal</keyword>
<evidence type="ECO:0000313" key="9">
    <source>
        <dbReference type="EMBL" id="KJH42620.1"/>
    </source>
</evidence>
<dbReference type="EC" id="3.2.1.45" evidence="3 6"/>
<name>A0A0D8XDB2_DICVI</name>
<evidence type="ECO:0000256" key="1">
    <source>
        <dbReference type="ARBA" id="ARBA00001013"/>
    </source>
</evidence>
<dbReference type="STRING" id="29172.A0A0D8XDB2"/>
<gene>
    <name evidence="9" type="ORF">DICVIV_11388</name>
</gene>
<keyword evidence="6" id="KW-0746">Sphingolipid metabolism</keyword>
<dbReference type="Proteomes" id="UP000053766">
    <property type="component" value="Unassembled WGS sequence"/>
</dbReference>
<dbReference type="InterPro" id="IPR033452">
    <property type="entry name" value="GH30_C"/>
</dbReference>
<dbReference type="Gene3D" id="3.20.20.80">
    <property type="entry name" value="Glycosidases"/>
    <property type="match status" value="2"/>
</dbReference>
<evidence type="ECO:0000256" key="4">
    <source>
        <dbReference type="ARBA" id="ARBA00022729"/>
    </source>
</evidence>
<protein>
    <recommendedName>
        <fullName evidence="3 6">Glucosylceramidase</fullName>
        <ecNumber evidence="3 6">3.2.1.45</ecNumber>
    </recommendedName>
</protein>
<dbReference type="GO" id="GO:0016020">
    <property type="term" value="C:membrane"/>
    <property type="evidence" value="ECO:0007669"/>
    <property type="project" value="GOC"/>
</dbReference>
<proteinExistence type="inferred from homology"/>
<evidence type="ECO:0000313" key="10">
    <source>
        <dbReference type="Proteomes" id="UP000053766"/>
    </source>
</evidence>
<reference evidence="10" key="2">
    <citation type="journal article" date="2016" name="Sci. Rep.">
        <title>Dictyocaulus viviparus genome, variome and transcriptome elucidate lungworm biology and support future intervention.</title>
        <authorList>
            <person name="McNulty S.N."/>
            <person name="Strube C."/>
            <person name="Rosa B.A."/>
            <person name="Martin J.C."/>
            <person name="Tyagi R."/>
            <person name="Choi Y.J."/>
            <person name="Wang Q."/>
            <person name="Hallsworth Pepin K."/>
            <person name="Zhang X."/>
            <person name="Ozersky P."/>
            <person name="Wilson R.K."/>
            <person name="Sternberg P.W."/>
            <person name="Gasser R.B."/>
            <person name="Mitreva M."/>
        </authorList>
    </citation>
    <scope>NUCLEOTIDE SEQUENCE [LARGE SCALE GENOMIC DNA]</scope>
    <source>
        <strain evidence="10">HannoverDv2000</strain>
    </source>
</reference>
<evidence type="ECO:0000259" key="7">
    <source>
        <dbReference type="Pfam" id="PF02055"/>
    </source>
</evidence>
<evidence type="ECO:0000256" key="2">
    <source>
        <dbReference type="ARBA" id="ARBA00005382"/>
    </source>
</evidence>
<evidence type="ECO:0000256" key="3">
    <source>
        <dbReference type="ARBA" id="ARBA00012658"/>
    </source>
</evidence>
<dbReference type="GO" id="GO:0006680">
    <property type="term" value="P:glucosylceramide catabolic process"/>
    <property type="evidence" value="ECO:0007669"/>
    <property type="project" value="TreeGrafter"/>
</dbReference>
<dbReference type="PANTHER" id="PTHR11069">
    <property type="entry name" value="GLUCOSYLCERAMIDASE"/>
    <property type="match status" value="1"/>
</dbReference>
<sequence>MLSKVFSYKLLVPVHFQPVTEIPSGKGILYISSIDGKRFEKSVIPISTKAISGDVNIVVDVRKMFQSIVGFGGAFTDSVGINLNSLSEQTRRNLLEAYFSENGIQYNLGRVPIASTDFSTREYSYADKVDDFEMKSFSLAEDDYKYKGSGSLKEEVNGRYYRSYAVYLMKLVVYLCLLKKEVISTYFTTAFIYVDSPNLKSLLEFSKRLFFNFLRFFEEYAKNGVLYWGMTLQNEPFTGVLPFYKWQTTLFTAQTQRDFVKVTIGPLFKGNNFTAHLKIMALDDSRIFLPGWADTIYGDPDAAKYVDGIGVHWYFNNFMPAKILTVTHNRYPEKFILATEACTGSLFVHGPILGDWYRAEEYAEDIIMNLNNYVVGWTDWNMCLNEQGGPTWVNNFVDSPIIVNATADEFYKQPMFYAMGHFSKFIKSGAVRIDTKVVGSQKILATSVVYQGRRTVVLINKKSTPTSVSVNDALTKQYLHFTVAPHSIVTLLWDKQ</sequence>
<feature type="domain" description="Glycosyl hydrolase family 30 beta sandwich" evidence="8">
    <location>
        <begin position="429"/>
        <end position="491"/>
    </location>
</feature>
<dbReference type="Pfam" id="PF17189">
    <property type="entry name" value="Glyco_hydro_30C"/>
    <property type="match status" value="1"/>
</dbReference>
<keyword evidence="10" id="KW-1185">Reference proteome</keyword>
<dbReference type="AlphaFoldDB" id="A0A0D8XDB2"/>
<dbReference type="GO" id="GO:0004348">
    <property type="term" value="F:glucosylceramidase activity"/>
    <property type="evidence" value="ECO:0007669"/>
    <property type="project" value="UniProtKB-EC"/>
</dbReference>
<keyword evidence="6" id="KW-0443">Lipid metabolism</keyword>
<evidence type="ECO:0000256" key="6">
    <source>
        <dbReference type="RuleBase" id="RU361188"/>
    </source>
</evidence>
<organism evidence="9 10">
    <name type="scientific">Dictyocaulus viviparus</name>
    <name type="common">Bovine lungworm</name>
    <dbReference type="NCBI Taxonomy" id="29172"/>
    <lineage>
        <taxon>Eukaryota</taxon>
        <taxon>Metazoa</taxon>
        <taxon>Ecdysozoa</taxon>
        <taxon>Nematoda</taxon>
        <taxon>Chromadorea</taxon>
        <taxon>Rhabditida</taxon>
        <taxon>Rhabditina</taxon>
        <taxon>Rhabditomorpha</taxon>
        <taxon>Strongyloidea</taxon>
        <taxon>Metastrongylidae</taxon>
        <taxon>Dictyocaulus</taxon>
    </lineage>
</organism>
<dbReference type="InterPro" id="IPR017853">
    <property type="entry name" value="GH"/>
</dbReference>
<comment type="catalytic activity">
    <reaction evidence="1">
        <text>a beta-D-glucosyl-(1&lt;-&gt;1')-N-acylsphing-4-enine + H2O = an N-acylsphing-4-enine + D-glucose</text>
        <dbReference type="Rhea" id="RHEA:13269"/>
        <dbReference type="ChEBI" id="CHEBI:4167"/>
        <dbReference type="ChEBI" id="CHEBI:15377"/>
        <dbReference type="ChEBI" id="CHEBI:22801"/>
        <dbReference type="ChEBI" id="CHEBI:52639"/>
        <dbReference type="EC" id="3.2.1.45"/>
    </reaction>
    <physiologicalReaction direction="left-to-right" evidence="1">
        <dbReference type="Rhea" id="RHEA:13270"/>
    </physiologicalReaction>
</comment>
<accession>A0A0D8XDB2</accession>
<dbReference type="InterPro" id="IPR001139">
    <property type="entry name" value="Glyco_hydro_30"/>
</dbReference>
<comment type="similarity">
    <text evidence="2 6">Belongs to the glycosyl hydrolase 30 family.</text>
</comment>
<dbReference type="FunFam" id="3.20.20.80:FF:000364">
    <property type="entry name" value="Glucosylceramidase"/>
    <property type="match status" value="1"/>
</dbReference>
<dbReference type="OrthoDB" id="2160638at2759"/>
<feature type="domain" description="Glycosyl hydrolase family 30 TIM-barrel" evidence="7">
    <location>
        <begin position="212"/>
        <end position="426"/>
    </location>
</feature>
<dbReference type="PANTHER" id="PTHR11069:SF23">
    <property type="entry name" value="LYSOSOMAL ACID GLUCOSYLCERAMIDASE"/>
    <property type="match status" value="1"/>
</dbReference>
<dbReference type="Pfam" id="PF02055">
    <property type="entry name" value="Glyco_hydro_30"/>
    <property type="match status" value="2"/>
</dbReference>
<feature type="domain" description="Glycosyl hydrolase family 30 TIM-barrel" evidence="7">
    <location>
        <begin position="68"/>
        <end position="147"/>
    </location>
</feature>